<sequence>MSDSTAPSGAKVIIAGAGIAGPILAVFLKLRGYAPVVYERLPVLGDAGLSLWYAPPPLSFFPRRDSSTIVCNSLQPNGLRILSQIPDFVPSAQEHTLG</sequence>
<accession>A0A4Y9Z8K6</accession>
<dbReference type="AlphaFoldDB" id="A0A4Y9Z8K6"/>
<keyword evidence="1" id="KW-0812">Transmembrane</keyword>
<evidence type="ECO:0000313" key="2">
    <source>
        <dbReference type="EMBL" id="TFY69709.1"/>
    </source>
</evidence>
<keyword evidence="1" id="KW-0472">Membrane</keyword>
<dbReference type="Gene3D" id="3.50.50.60">
    <property type="entry name" value="FAD/NAD(P)-binding domain"/>
    <property type="match status" value="1"/>
</dbReference>
<feature type="transmembrane region" description="Helical" evidence="1">
    <location>
        <begin position="12"/>
        <end position="30"/>
    </location>
</feature>
<keyword evidence="3" id="KW-1185">Reference proteome</keyword>
<keyword evidence="1" id="KW-1133">Transmembrane helix</keyword>
<name>A0A4Y9Z8K6_9AGAM</name>
<dbReference type="STRING" id="205917.A0A4Y9Z8K6"/>
<evidence type="ECO:0008006" key="4">
    <source>
        <dbReference type="Google" id="ProtNLM"/>
    </source>
</evidence>
<dbReference type="EMBL" id="SEOQ01000130">
    <property type="protein sequence ID" value="TFY69709.1"/>
    <property type="molecule type" value="Genomic_DNA"/>
</dbReference>
<comment type="caution">
    <text evidence="2">The sequence shown here is derived from an EMBL/GenBank/DDBJ whole genome shotgun (WGS) entry which is preliminary data.</text>
</comment>
<protein>
    <recommendedName>
        <fullName evidence="4">FAD-binding domain-containing protein</fullName>
    </recommendedName>
</protein>
<dbReference type="InterPro" id="IPR036188">
    <property type="entry name" value="FAD/NAD-bd_sf"/>
</dbReference>
<dbReference type="Proteomes" id="UP000298327">
    <property type="component" value="Unassembled WGS sequence"/>
</dbReference>
<proteinExistence type="predicted"/>
<organism evidence="2 3">
    <name type="scientific">Dentipellis fragilis</name>
    <dbReference type="NCBI Taxonomy" id="205917"/>
    <lineage>
        <taxon>Eukaryota</taxon>
        <taxon>Fungi</taxon>
        <taxon>Dikarya</taxon>
        <taxon>Basidiomycota</taxon>
        <taxon>Agaricomycotina</taxon>
        <taxon>Agaricomycetes</taxon>
        <taxon>Russulales</taxon>
        <taxon>Hericiaceae</taxon>
        <taxon>Dentipellis</taxon>
    </lineage>
</organism>
<dbReference type="SUPFAM" id="SSF51905">
    <property type="entry name" value="FAD/NAD(P)-binding domain"/>
    <property type="match status" value="1"/>
</dbReference>
<gene>
    <name evidence="2" type="ORF">EVG20_g3040</name>
</gene>
<reference evidence="2 3" key="1">
    <citation type="submission" date="2019-02" db="EMBL/GenBank/DDBJ databases">
        <title>Genome sequencing of the rare red list fungi Dentipellis fragilis.</title>
        <authorList>
            <person name="Buettner E."/>
            <person name="Kellner H."/>
        </authorList>
    </citation>
    <scope>NUCLEOTIDE SEQUENCE [LARGE SCALE GENOMIC DNA]</scope>
    <source>
        <strain evidence="2 3">DSM 105465</strain>
    </source>
</reference>
<evidence type="ECO:0000313" key="3">
    <source>
        <dbReference type="Proteomes" id="UP000298327"/>
    </source>
</evidence>
<evidence type="ECO:0000256" key="1">
    <source>
        <dbReference type="SAM" id="Phobius"/>
    </source>
</evidence>
<dbReference type="OrthoDB" id="3269073at2759"/>